<protein>
    <submittedName>
        <fullName evidence="1">Uncharacterized protein</fullName>
    </submittedName>
</protein>
<sequence>MSKMDEADTLERLYPGSHATHHTATDDFQILLMDGESFRAPTVAGIIEQVKAHFAEKRGQTGMDLFDDLVEKAKARAAKAAIKFPQPNYVLNKFSEESGEVVKEVIHYTENRGDWARVEDEIVDLLAMTIRLLKEGDGVIGFIPPYLKGGSHD</sequence>
<dbReference type="Proteomes" id="UP000325507">
    <property type="component" value="Segment"/>
</dbReference>
<proteinExistence type="predicted"/>
<gene>
    <name evidence="1" type="ORF">pEpSNUABM08_63</name>
</gene>
<organism evidence="1 2">
    <name type="scientific">Erwinia phage pEp_SNUABM_08</name>
    <dbReference type="NCBI Taxonomy" id="2593268"/>
    <lineage>
        <taxon>Viruses</taxon>
        <taxon>Duplodnaviria</taxon>
        <taxon>Heunggongvirae</taxon>
        <taxon>Uroviricota</taxon>
        <taxon>Caudoviricetes</taxon>
        <taxon>Casjensviridae</taxon>
        <taxon>Gwanakrovirus</taxon>
        <taxon>Gwanakrovirus SNUABM08</taxon>
    </lineage>
</organism>
<name>A0A5J6DAD5_9CAUD</name>
<keyword evidence="2" id="KW-1185">Reference proteome</keyword>
<dbReference type="Gene3D" id="1.10.287.1080">
    <property type="entry name" value="MazG-like"/>
    <property type="match status" value="1"/>
</dbReference>
<evidence type="ECO:0000313" key="1">
    <source>
        <dbReference type="EMBL" id="QEQ94810.1"/>
    </source>
</evidence>
<dbReference type="SUPFAM" id="SSF101386">
    <property type="entry name" value="all-alpha NTP pyrophosphatases"/>
    <property type="match status" value="1"/>
</dbReference>
<accession>A0A5J6DAD5</accession>
<evidence type="ECO:0000313" key="2">
    <source>
        <dbReference type="Proteomes" id="UP000325507"/>
    </source>
</evidence>
<dbReference type="CDD" id="cd11523">
    <property type="entry name" value="NTP-PPase"/>
    <property type="match status" value="1"/>
</dbReference>
<reference evidence="1 2" key="1">
    <citation type="submission" date="2019-07" db="EMBL/GenBank/DDBJ databases">
        <title>Complete genome sequence of bacteriophage infecting Erwinia pyrifoliae.</title>
        <authorList>
            <person name="Kim S.G."/>
            <person name="Park S.C."/>
        </authorList>
    </citation>
    <scope>NUCLEOTIDE SEQUENCE [LARGE SCALE GENOMIC DNA]</scope>
</reference>
<dbReference type="EMBL" id="MN184886">
    <property type="protein sequence ID" value="QEQ94810.1"/>
    <property type="molecule type" value="Genomic_DNA"/>
</dbReference>